<reference evidence="6" key="1">
    <citation type="journal article" date="2018" name="Nat. Plants">
        <title>Whole-genome landscape of Medicago truncatula symbiotic genes.</title>
        <authorList>
            <person name="Pecrix Y."/>
            <person name="Gamas P."/>
            <person name="Carrere S."/>
        </authorList>
    </citation>
    <scope>NUCLEOTIDE SEQUENCE</scope>
    <source>
        <tissue evidence="6">Leaves</tissue>
    </source>
</reference>
<evidence type="ECO:0000313" key="6">
    <source>
        <dbReference type="EMBL" id="RHN78798.1"/>
    </source>
</evidence>
<dbReference type="PANTHER" id="PTHR31901:SF46">
    <property type="entry name" value="INDOLE-3-ACETIC ACID-AMIDO SYNTHETASE"/>
    <property type="match status" value="1"/>
</dbReference>
<proteinExistence type="inferred from homology"/>
<keyword evidence="3" id="KW-0472">Membrane</keyword>
<gene>
    <name evidence="6" type="ORF">MtrunA17_Chr1g0169871</name>
</gene>
<keyword evidence="3" id="KW-0812">Transmembrane</keyword>
<dbReference type="EMBL" id="PSQE01000001">
    <property type="protein sequence ID" value="RHN78798.1"/>
    <property type="molecule type" value="Genomic_DNA"/>
</dbReference>
<organism evidence="6">
    <name type="scientific">Medicago truncatula</name>
    <name type="common">Barrel medic</name>
    <name type="synonym">Medicago tribuloides</name>
    <dbReference type="NCBI Taxonomy" id="3880"/>
    <lineage>
        <taxon>Eukaryota</taxon>
        <taxon>Viridiplantae</taxon>
        <taxon>Streptophyta</taxon>
        <taxon>Embryophyta</taxon>
        <taxon>Tracheophyta</taxon>
        <taxon>Spermatophyta</taxon>
        <taxon>Magnoliopsida</taxon>
        <taxon>eudicotyledons</taxon>
        <taxon>Gunneridae</taxon>
        <taxon>Pentapetalae</taxon>
        <taxon>rosids</taxon>
        <taxon>fabids</taxon>
        <taxon>Fabales</taxon>
        <taxon>Fabaceae</taxon>
        <taxon>Papilionoideae</taxon>
        <taxon>50 kb inversion clade</taxon>
        <taxon>NPAAA clade</taxon>
        <taxon>Hologalegina</taxon>
        <taxon>IRL clade</taxon>
        <taxon>Trifolieae</taxon>
        <taxon>Medicago</taxon>
    </lineage>
</organism>
<evidence type="ECO:0000256" key="3">
    <source>
        <dbReference type="SAM" id="Phobius"/>
    </source>
</evidence>
<dbReference type="Proteomes" id="UP000265566">
    <property type="component" value="Chromosome 1"/>
</dbReference>
<feature type="transmembrane region" description="Helical" evidence="3">
    <location>
        <begin position="12"/>
        <end position="29"/>
    </location>
</feature>
<keyword evidence="3" id="KW-1133">Transmembrane helix</keyword>
<dbReference type="Pfam" id="PF23572">
    <property type="entry name" value="GH3_C"/>
    <property type="match status" value="1"/>
</dbReference>
<dbReference type="Gramene" id="rna2451">
    <property type="protein sequence ID" value="RHN78798.1"/>
    <property type="gene ID" value="gene2451"/>
</dbReference>
<accession>A0A396JRF9</accession>
<feature type="domain" description="GH3 C-terminal" evidence="5">
    <location>
        <begin position="263"/>
        <end position="308"/>
    </location>
</feature>
<dbReference type="AlphaFoldDB" id="A0A396JRF9"/>
<name>A0A396JRF9_MEDTR</name>
<dbReference type="GO" id="GO:0016874">
    <property type="term" value="F:ligase activity"/>
    <property type="evidence" value="ECO:0007669"/>
    <property type="project" value="UniProtKB-KW"/>
</dbReference>
<keyword evidence="2" id="KW-0436">Ligase</keyword>
<sequence length="343" mass="38503">MCDISISVEYILDYFLNFWILDFVLLLMGHDDILKKMDKFIEEFEEVSTDAARVQRVTLKRILEDNALAEYLQNLGLNGRTDPESFKLCVPLVTHKDLEPVSTELLMFPMMKNGKALHFIYGSKQFKTRGGLVATTITGELPLVTSIYGASEGFIAANVNPKLPPEFATYAVFPQNGYFEFIPLTQLNNDGTFLCADPQPMGLTEVKVGKEYEIVVTNSAGLYRYRLGDVVKVMGFHNSTPKLKFIRRSSILRSINIDKNTEKDLQLAVEASSKLLAEEKLEVVEFTSHVDLSKEPGHYVIFWEINGEASEQVLIILNVATVWISLSSMQDTLVLVNSTLSGP</sequence>
<dbReference type="InterPro" id="IPR055378">
    <property type="entry name" value="GH3_C"/>
</dbReference>
<evidence type="ECO:0000259" key="5">
    <source>
        <dbReference type="Pfam" id="PF23572"/>
    </source>
</evidence>
<evidence type="ECO:0000256" key="1">
    <source>
        <dbReference type="ARBA" id="ARBA00008068"/>
    </source>
</evidence>
<dbReference type="PANTHER" id="PTHR31901">
    <property type="entry name" value="GH3 DOMAIN-CONTAINING PROTEIN"/>
    <property type="match status" value="1"/>
</dbReference>
<comment type="caution">
    <text evidence="6">The sequence shown here is derived from an EMBL/GenBank/DDBJ whole genome shotgun (WGS) entry which is preliminary data.</text>
</comment>
<dbReference type="InterPro" id="IPR055377">
    <property type="entry name" value="GH3_M"/>
</dbReference>
<protein>
    <submittedName>
        <fullName evidence="6">Putative GH3 family protein</fullName>
    </submittedName>
</protein>
<comment type="similarity">
    <text evidence="1">Belongs to the IAA-amido conjugating enzyme family.</text>
</comment>
<evidence type="ECO:0000256" key="2">
    <source>
        <dbReference type="ARBA" id="ARBA00022598"/>
    </source>
</evidence>
<feature type="domain" description="GH3 middle" evidence="4">
    <location>
        <begin position="170"/>
        <end position="248"/>
    </location>
</feature>
<evidence type="ECO:0000259" key="4">
    <source>
        <dbReference type="Pfam" id="PF23571"/>
    </source>
</evidence>
<dbReference type="InterPro" id="IPR004993">
    <property type="entry name" value="GH3"/>
</dbReference>
<dbReference type="Pfam" id="PF23571">
    <property type="entry name" value="GH3_M"/>
    <property type="match status" value="1"/>
</dbReference>
<dbReference type="Pfam" id="PF03321">
    <property type="entry name" value="GH3"/>
    <property type="match status" value="1"/>
</dbReference>